<keyword evidence="2" id="KW-0378">Hydrolase</keyword>
<dbReference type="Proteomes" id="UP000319619">
    <property type="component" value="Unassembled WGS sequence"/>
</dbReference>
<comment type="caution">
    <text evidence="4">The sequence shown here is derived from an EMBL/GenBank/DDBJ whole genome shotgun (WGS) entry which is preliminary data.</text>
</comment>
<dbReference type="InterPro" id="IPR000667">
    <property type="entry name" value="Peptidase_S13"/>
</dbReference>
<evidence type="ECO:0000313" key="4">
    <source>
        <dbReference type="EMBL" id="TKJ41766.1"/>
    </source>
</evidence>
<dbReference type="SUPFAM" id="SSF56601">
    <property type="entry name" value="beta-lactamase/transpeptidase-like"/>
    <property type="match status" value="1"/>
</dbReference>
<dbReference type="GO" id="GO:0006508">
    <property type="term" value="P:proteolysis"/>
    <property type="evidence" value="ECO:0007669"/>
    <property type="project" value="InterPro"/>
</dbReference>
<dbReference type="Gene3D" id="3.40.710.10">
    <property type="entry name" value="DD-peptidase/beta-lactamase superfamily"/>
    <property type="match status" value="2"/>
</dbReference>
<dbReference type="PROSITE" id="PS51257">
    <property type="entry name" value="PROKAR_LIPOPROTEIN"/>
    <property type="match status" value="1"/>
</dbReference>
<protein>
    <submittedName>
        <fullName evidence="4">D-alanyl-D-alanine carboxypeptidase/D-alanyl-D-alanine-endopeptidase</fullName>
    </submittedName>
</protein>
<comment type="similarity">
    <text evidence="1">Belongs to the peptidase S13 family.</text>
</comment>
<dbReference type="GO" id="GO:0000270">
    <property type="term" value="P:peptidoglycan metabolic process"/>
    <property type="evidence" value="ECO:0007669"/>
    <property type="project" value="TreeGrafter"/>
</dbReference>
<sequence length="510" mass="55528">MIRQTLSGLAIISLLLSGCAPQFAGRKENLEYLQYATDRYLSSYYLKGSSWSIMAVDLESGRILLNHESDRSLIPASGMKLLTSACALETLGPDYRVETLVGYKGSIDSAGTLQGDLIVVGAGDPSIATHFKTGNPAISTDGIDEIMYAWVDSVSARGICRINGNIEGYSGLFGGKTLGSGWEWSDLKYWFAAEVNPLSYADNCTVFNITPGKNTGDPAQIEIAPDSDYIHLYHNVTTADSGEDVDLHLDRTMANNIFSVWGSIPVNGEPQELWASVYNCDEYFLSALSSALINRGIECEGTLEVNSENSVDKDQLSVLFTHYSPPLQHWIRIINRDSQNLYAELLIRVLGVEGLEAGIVNFDASQSAFKLGRRRVLDWEKSLPGSSTGVVMADGSGLSRRNLTSASGIMKILTQMNRSPYRSEFFRSLANPGNGTLKDRFLGLPQGIYLSAKTGSMARIRSLSGYISTEAGPKVAFSIICNNYLCESAEADATIENIVQLLALYAKEGL</sequence>
<evidence type="ECO:0000313" key="5">
    <source>
        <dbReference type="Proteomes" id="UP000319619"/>
    </source>
</evidence>
<name>A0A532V3H2_UNCL8</name>
<dbReference type="AlphaFoldDB" id="A0A532V3H2"/>
<proteinExistence type="inferred from homology"/>
<evidence type="ECO:0000256" key="1">
    <source>
        <dbReference type="ARBA" id="ARBA00006096"/>
    </source>
</evidence>
<dbReference type="InterPro" id="IPR012338">
    <property type="entry name" value="Beta-lactam/transpept-like"/>
</dbReference>
<keyword evidence="4" id="KW-0121">Carboxypeptidase</keyword>
<keyword evidence="4" id="KW-0645">Protease</keyword>
<reference evidence="4 5" key="1">
    <citation type="submission" date="2017-06" db="EMBL/GenBank/DDBJ databases">
        <title>Novel microbial phyla capable of carbon fixation and sulfur reduction in deep-sea sediments.</title>
        <authorList>
            <person name="Huang J."/>
            <person name="Baker B."/>
            <person name="Wang Y."/>
        </authorList>
    </citation>
    <scope>NUCLEOTIDE SEQUENCE [LARGE SCALE GENOMIC DNA]</scope>
    <source>
        <strain evidence="4">B3_LCP</strain>
    </source>
</reference>
<feature type="chain" id="PRO_5021745447" evidence="3">
    <location>
        <begin position="25"/>
        <end position="510"/>
    </location>
</feature>
<dbReference type="NCBIfam" id="TIGR00666">
    <property type="entry name" value="PBP4"/>
    <property type="match status" value="1"/>
</dbReference>
<dbReference type="PRINTS" id="PR00922">
    <property type="entry name" value="DADACBPTASE3"/>
</dbReference>
<keyword evidence="3" id="KW-0732">Signal</keyword>
<dbReference type="GO" id="GO:0004185">
    <property type="term" value="F:serine-type carboxypeptidase activity"/>
    <property type="evidence" value="ECO:0007669"/>
    <property type="project" value="InterPro"/>
</dbReference>
<dbReference type="PANTHER" id="PTHR30023:SF0">
    <property type="entry name" value="PENICILLIN-SENSITIVE CARBOXYPEPTIDASE A"/>
    <property type="match status" value="1"/>
</dbReference>
<evidence type="ECO:0000256" key="3">
    <source>
        <dbReference type="SAM" id="SignalP"/>
    </source>
</evidence>
<dbReference type="Pfam" id="PF02113">
    <property type="entry name" value="Peptidase_S13"/>
    <property type="match status" value="1"/>
</dbReference>
<evidence type="ECO:0000256" key="2">
    <source>
        <dbReference type="ARBA" id="ARBA00022801"/>
    </source>
</evidence>
<feature type="signal peptide" evidence="3">
    <location>
        <begin position="1"/>
        <end position="24"/>
    </location>
</feature>
<gene>
    <name evidence="4" type="primary">dacB</name>
    <name evidence="4" type="ORF">CEE37_04135</name>
</gene>
<dbReference type="PANTHER" id="PTHR30023">
    <property type="entry name" value="D-ALANYL-D-ALANINE CARBOXYPEPTIDASE"/>
    <property type="match status" value="1"/>
</dbReference>
<dbReference type="EMBL" id="NJBN01000002">
    <property type="protein sequence ID" value="TKJ41766.1"/>
    <property type="molecule type" value="Genomic_DNA"/>
</dbReference>
<dbReference type="Gene3D" id="3.50.80.20">
    <property type="entry name" value="D-Ala-D-Ala carboxypeptidase C, peptidase S13"/>
    <property type="match status" value="1"/>
</dbReference>
<organism evidence="4 5">
    <name type="scientific">candidate division LCP-89 bacterium B3_LCP</name>
    <dbReference type="NCBI Taxonomy" id="2012998"/>
    <lineage>
        <taxon>Bacteria</taxon>
        <taxon>Pseudomonadati</taxon>
        <taxon>Bacteria division LCP-89</taxon>
    </lineage>
</organism>
<accession>A0A532V3H2</accession>